<organism evidence="3 4">
    <name type="scientific">Albidovulum inexpectatum</name>
    <dbReference type="NCBI Taxonomy" id="196587"/>
    <lineage>
        <taxon>Bacteria</taxon>
        <taxon>Pseudomonadati</taxon>
        <taxon>Pseudomonadota</taxon>
        <taxon>Alphaproteobacteria</taxon>
        <taxon>Rhodobacterales</taxon>
        <taxon>Paracoccaceae</taxon>
        <taxon>Albidovulum</taxon>
    </lineage>
</organism>
<feature type="chain" id="PRO_5015509466" description="Fenitrothion hydrolase" evidence="2">
    <location>
        <begin position="20"/>
        <end position="457"/>
    </location>
</feature>
<dbReference type="RefSeq" id="WP_104068882.1">
    <property type="nucleotide sequence ID" value="NZ_PRDS01000001.1"/>
</dbReference>
<evidence type="ECO:0000313" key="4">
    <source>
        <dbReference type="Proteomes" id="UP000239736"/>
    </source>
</evidence>
<feature type="signal peptide" evidence="2">
    <location>
        <begin position="1"/>
        <end position="19"/>
    </location>
</feature>
<feature type="transmembrane region" description="Helical" evidence="1">
    <location>
        <begin position="302"/>
        <end position="323"/>
    </location>
</feature>
<keyword evidence="2" id="KW-0732">Signal</keyword>
<proteinExistence type="predicted"/>
<dbReference type="AlphaFoldDB" id="A0A2S5JM43"/>
<name>A0A2S5JM43_9RHOB</name>
<keyword evidence="1" id="KW-0472">Membrane</keyword>
<keyword evidence="1" id="KW-1133">Transmembrane helix</keyword>
<feature type="transmembrane region" description="Helical" evidence="1">
    <location>
        <begin position="105"/>
        <end position="126"/>
    </location>
</feature>
<dbReference type="Proteomes" id="UP000239736">
    <property type="component" value="Unassembled WGS sequence"/>
</dbReference>
<keyword evidence="1" id="KW-0812">Transmembrane</keyword>
<feature type="transmembrane region" description="Helical" evidence="1">
    <location>
        <begin position="35"/>
        <end position="53"/>
    </location>
</feature>
<feature type="transmembrane region" description="Helical" evidence="1">
    <location>
        <begin position="373"/>
        <end position="389"/>
    </location>
</feature>
<sequence>MKLLTLIAAMALAPGPAFAHASERMVIQTLPTGWYMLGAGLAVAITALAIPFLRHLPKVRATCLFERPRLLPPGVTNWLAFGLFWVLVAVGLSGTPDPKENLLPLTVWTVIWVGMTLAVALLGNLWHDIDPWRAPVGLLRAALSRWLPQKGIGLSRLEHWPAVLGYLSFAWFETVSLAPSDPAHLARVAASYYLLVLILAVLEGEDWPPRGEFLNAYFALVSRVAPFWAEPRGDRLRIMAALPGWRIPTLPPLSVSAMAFVTLVLSSVTFDGLSETFLWAGWIGVNPLEYPGRSAVMGVNTAGLVAVWAAASALVLGAIALSLPGGRSRHVAGPLMLSLLPIAAGYHIAHYFVALLTDGQYVLAALNDPFGRGWSLLGLPEHWVSFGFLSTRSGVLAIWSFQFAVILVAHLAAVIVHHSVWRGLHLPQTLTAQLPMTALMVAYTILGLWLLSAQTIG</sequence>
<keyword evidence="4" id="KW-1185">Reference proteome</keyword>
<evidence type="ECO:0000256" key="1">
    <source>
        <dbReference type="SAM" id="Phobius"/>
    </source>
</evidence>
<comment type="caution">
    <text evidence="3">The sequence shown here is derived from an EMBL/GenBank/DDBJ whole genome shotgun (WGS) entry which is preliminary data.</text>
</comment>
<evidence type="ECO:0000313" key="3">
    <source>
        <dbReference type="EMBL" id="PPB82315.1"/>
    </source>
</evidence>
<feature type="transmembrane region" description="Helical" evidence="1">
    <location>
        <begin position="335"/>
        <end position="353"/>
    </location>
</feature>
<feature type="transmembrane region" description="Helical" evidence="1">
    <location>
        <begin position="74"/>
        <end position="93"/>
    </location>
</feature>
<feature type="transmembrane region" description="Helical" evidence="1">
    <location>
        <begin position="432"/>
        <end position="451"/>
    </location>
</feature>
<feature type="transmembrane region" description="Helical" evidence="1">
    <location>
        <begin position="250"/>
        <end position="270"/>
    </location>
</feature>
<evidence type="ECO:0000256" key="2">
    <source>
        <dbReference type="SAM" id="SignalP"/>
    </source>
</evidence>
<dbReference type="OrthoDB" id="8168962at2"/>
<reference evidence="3 4" key="1">
    <citation type="submission" date="2018-01" db="EMBL/GenBank/DDBJ databases">
        <title>Genomic Encyclopedia of Archaeal and Bacterial Type Strains, Phase II (KMG-II): from individual species to whole genera.</title>
        <authorList>
            <person name="Goeker M."/>
        </authorList>
    </citation>
    <scope>NUCLEOTIDE SEQUENCE [LARGE SCALE GENOMIC DNA]</scope>
    <source>
        <strain evidence="3 4">DSM 12048</strain>
    </source>
</reference>
<feature type="transmembrane region" description="Helical" evidence="1">
    <location>
        <begin position="396"/>
        <end position="420"/>
    </location>
</feature>
<evidence type="ECO:0008006" key="5">
    <source>
        <dbReference type="Google" id="ProtNLM"/>
    </source>
</evidence>
<dbReference type="EMBL" id="PRDS01000001">
    <property type="protein sequence ID" value="PPB82315.1"/>
    <property type="molecule type" value="Genomic_DNA"/>
</dbReference>
<accession>A0A2S5JM43</accession>
<gene>
    <name evidence="3" type="ORF">LV82_00243</name>
</gene>
<protein>
    <recommendedName>
        <fullName evidence="5">Fenitrothion hydrolase</fullName>
    </recommendedName>
</protein>